<keyword evidence="3" id="KW-1185">Reference proteome</keyword>
<protein>
    <submittedName>
        <fullName evidence="2">Uncharacterized protein</fullName>
    </submittedName>
</protein>
<organism evidence="2 3">
    <name type="scientific">Actinomycetospora corticicola</name>
    <dbReference type="NCBI Taxonomy" id="663602"/>
    <lineage>
        <taxon>Bacteria</taxon>
        <taxon>Bacillati</taxon>
        <taxon>Actinomycetota</taxon>
        <taxon>Actinomycetes</taxon>
        <taxon>Pseudonocardiales</taxon>
        <taxon>Pseudonocardiaceae</taxon>
        <taxon>Actinomycetospora</taxon>
    </lineage>
</organism>
<name>A0A7Y9DUA1_9PSEU</name>
<sequence>MGREGGPGGSEVCTIQDLHQPTARAAVRVRPPYTRPPGVANARDSGGIRPDDTPVSNLPVRATPIAGYS</sequence>
<dbReference type="Proteomes" id="UP000535890">
    <property type="component" value="Unassembled WGS sequence"/>
</dbReference>
<feature type="region of interest" description="Disordered" evidence="1">
    <location>
        <begin position="1"/>
        <end position="69"/>
    </location>
</feature>
<evidence type="ECO:0000313" key="3">
    <source>
        <dbReference type="Proteomes" id="UP000535890"/>
    </source>
</evidence>
<gene>
    <name evidence="2" type="ORF">BJ983_001682</name>
</gene>
<dbReference type="EMBL" id="JACCBN010000001">
    <property type="protein sequence ID" value="NYD35580.1"/>
    <property type="molecule type" value="Genomic_DNA"/>
</dbReference>
<dbReference type="AlphaFoldDB" id="A0A7Y9DUA1"/>
<evidence type="ECO:0000313" key="2">
    <source>
        <dbReference type="EMBL" id="NYD35580.1"/>
    </source>
</evidence>
<comment type="caution">
    <text evidence="2">The sequence shown here is derived from an EMBL/GenBank/DDBJ whole genome shotgun (WGS) entry which is preliminary data.</text>
</comment>
<proteinExistence type="predicted"/>
<reference evidence="2 3" key="1">
    <citation type="submission" date="2020-07" db="EMBL/GenBank/DDBJ databases">
        <title>Sequencing the genomes of 1000 actinobacteria strains.</title>
        <authorList>
            <person name="Klenk H.-P."/>
        </authorList>
    </citation>
    <scope>NUCLEOTIDE SEQUENCE [LARGE SCALE GENOMIC DNA]</scope>
    <source>
        <strain evidence="2 3">DSM 45772</strain>
    </source>
</reference>
<evidence type="ECO:0000256" key="1">
    <source>
        <dbReference type="SAM" id="MobiDB-lite"/>
    </source>
</evidence>
<accession>A0A7Y9DUA1</accession>